<evidence type="ECO:0000256" key="4">
    <source>
        <dbReference type="SAM" id="MobiDB-lite"/>
    </source>
</evidence>
<dbReference type="InterPro" id="IPR002110">
    <property type="entry name" value="Ankyrin_rpt"/>
</dbReference>
<dbReference type="PANTHER" id="PTHR24123:SF33">
    <property type="entry name" value="PROTEIN HOS4"/>
    <property type="match status" value="1"/>
</dbReference>
<evidence type="ECO:0000259" key="5">
    <source>
        <dbReference type="PROSITE" id="PS50188"/>
    </source>
</evidence>
<feature type="repeat" description="ANK" evidence="3">
    <location>
        <begin position="982"/>
        <end position="1014"/>
    </location>
</feature>
<evidence type="ECO:0000256" key="3">
    <source>
        <dbReference type="PROSITE-ProRule" id="PRU00023"/>
    </source>
</evidence>
<dbReference type="Gene3D" id="1.25.40.20">
    <property type="entry name" value="Ankyrin repeat-containing domain"/>
    <property type="match status" value="6"/>
</dbReference>
<feature type="repeat" description="ANK" evidence="3">
    <location>
        <begin position="1594"/>
        <end position="1626"/>
    </location>
</feature>
<dbReference type="Pfam" id="PF00622">
    <property type="entry name" value="SPRY"/>
    <property type="match status" value="1"/>
</dbReference>
<keyword evidence="1" id="KW-0677">Repeat</keyword>
<organism evidence="6 7">
    <name type="scientific">Orbilia javanica</name>
    <dbReference type="NCBI Taxonomy" id="47235"/>
    <lineage>
        <taxon>Eukaryota</taxon>
        <taxon>Fungi</taxon>
        <taxon>Dikarya</taxon>
        <taxon>Ascomycota</taxon>
        <taxon>Pezizomycotina</taxon>
        <taxon>Orbiliomycetes</taxon>
        <taxon>Orbiliales</taxon>
        <taxon>Orbiliaceae</taxon>
        <taxon>Orbilia</taxon>
    </lineage>
</organism>
<dbReference type="EMBL" id="JAVHNR010000011">
    <property type="protein sequence ID" value="KAK6330873.1"/>
    <property type="molecule type" value="Genomic_DNA"/>
</dbReference>
<dbReference type="Pfam" id="PF24883">
    <property type="entry name" value="NPHP3_N"/>
    <property type="match status" value="1"/>
</dbReference>
<keyword evidence="7" id="KW-1185">Reference proteome</keyword>
<accession>A0AAN8R897</accession>
<dbReference type="Pfam" id="PF12796">
    <property type="entry name" value="Ank_2"/>
    <property type="match status" value="6"/>
</dbReference>
<keyword evidence="2 3" id="KW-0040">ANK repeat</keyword>
<comment type="caution">
    <text evidence="6">The sequence shown here is derived from an EMBL/GenBank/DDBJ whole genome shotgun (WGS) entry which is preliminary data.</text>
</comment>
<dbReference type="InterPro" id="IPR056884">
    <property type="entry name" value="NPHP3-like_N"/>
</dbReference>
<evidence type="ECO:0000313" key="6">
    <source>
        <dbReference type="EMBL" id="KAK6330873.1"/>
    </source>
</evidence>
<dbReference type="InterPro" id="IPR003877">
    <property type="entry name" value="SPRY_dom"/>
</dbReference>
<feature type="region of interest" description="Disordered" evidence="4">
    <location>
        <begin position="548"/>
        <end position="597"/>
    </location>
</feature>
<name>A0AAN8R897_9PEZI</name>
<proteinExistence type="predicted"/>
<feature type="repeat" description="ANK" evidence="3">
    <location>
        <begin position="1085"/>
        <end position="1117"/>
    </location>
</feature>
<gene>
    <name evidence="6" type="ORF">TWF718_003070</name>
</gene>
<dbReference type="SMART" id="SM00248">
    <property type="entry name" value="ANK"/>
    <property type="match status" value="27"/>
</dbReference>
<dbReference type="PROSITE" id="PS50188">
    <property type="entry name" value="B302_SPRY"/>
    <property type="match status" value="1"/>
</dbReference>
<dbReference type="SUPFAM" id="SSF49899">
    <property type="entry name" value="Concanavalin A-like lectins/glucanases"/>
    <property type="match status" value="1"/>
</dbReference>
<feature type="region of interest" description="Disordered" evidence="4">
    <location>
        <begin position="1924"/>
        <end position="1957"/>
    </location>
</feature>
<sequence length="1957" mass="215500">MLWISEHQQYKEWHSSKATSFLSIIGESGSGMSAISAYMLKTLNIADATILRFTFNKGNIWQTSVKSMVGSLSRQLLLTMPHLHYQILPALSDFQAKEYINFKDISKLLRALLQNSSSSSPIYLIIANIDDCISGPKHVMEVLDSILQVRGSRVSNIKAVVIGREIGNIKPAPRNRYEIRLVEEKSMEEAVEKMIRKYAMALVDMNPYWDEFQESICEKVGINQPNLLLAHHRLRFLTSPDIMSTRSEISNLLNSIPQTITECYRQNIDRKLHSHQLWALTALDWLAHSFRPVKHNEIAIVLAMHVGSLGPRHTGNLTLETLCDYTPWDVAGDIDRIFPGTVQLVRDEIQLTHPSLRDYLIERNLISTAQHGASFHQQMVKTCLEYLDLIRNHESLTQLASDSSSRRKWASYDWSADVALGLLEYAVRYWPRHFEAGFESTLRGQVTSGGKDDGGSSLTNLNPSPDLLGKDLKFDEVPKREYPQVLQNFLNDKDLFDLWSKLCWAFDGYPPATPILDHLSKVAARYDLVNVSTIFLDKRKDIGGLLASPATETSQENEQRHNPDGSDGGVSKPPEAEEGAPKTEEPVSSPAQTDDQHKLELEQALEIACHHGHLNIATLLVTAGITSDKAMFSAAKAGQEEIASFLLQKCESGEIQIDKQNSLELLSLLAGNGMKLATETLLESRSQTWGLGLLEAHELSFLDALKAAIKHGHTDIVKILMPLHGPESAPQNREDRLWYLAAERGFTDIAQMLLEIPGGQVSQGHDSALYAAACNGQLDTVRFFMNLSDYQPKFDSSGEKLTPIEIASSKGHHLVVVEFLNKLRAEQAPLKRRRTVQFEPNSPSIETKLDFKSLKGEDNKSTLEPSQIQTILHSSLRLAASNGHLKVAQSLLDFLKHNLDKDASIISGGGMVEDEEGRNALHLAAARGHEEVVAALLKEGFPVDATAKNRKTALSYGASHSFSNVVDILVQNGAEVTTFDIDGNTPLHFAIESGSVATIRILQDVSNNARLANKDGKTPLSSAVGKASPSLIKQLLNTTAPPPSKSKEQYRPTGSLLIEAARSISSEIVKILVDIGEDCNSKGEDGEYPLSEAAWYGKTSTISILLDNGADINAQNSLGRTALWCAAYRDHLDACKLLIEKGANPNIQSQRLRTPLYEAAASGYYEILQELLKIAPDRIDIDQKNEDGKWTALHVAFNSAKISQALLAAGANPDERDNYGNTPIFWSAQSAENLDVTQVLIDAGAKTQTVNKNGWIASFMAAEGDNIDAFKLLIANSGDVNYKDEWGQTALHVTVFHKSTQVFNYIIEELDVDLNATQRDWGSPLCYAANRGSLEFVDRLLNRGAKLDAYGGEYFSPLQASVVSTQNTEAIVKRILETKPDINVFGGKHGSALLAAISKNDSSIANLLLDQDEIDVNLTREGYTTPVEAAAFANNTEILKRLLEKNADIHYLGGKHISALHAAIEGNGLDAVKLLLDKGVDPQKTEEGKELPIQAACKAGRTDIVRALCEHGARFVPKDPEKPDIKSSAELALESDILSLLVYLFTQIGSNEEQKSLGKAILERAITSGSSKDLQSALEAGVNPNIDIDIKYWPRKTPLITAVINENAAMVKVLLDYNVDTTFEDNRQRNALTWAAHTGNTEIFELLLENLRLKSTPEQFKVGCSGPLHAAIRAQMTSICSKLLDQGVDETIRDQNNWLPIQIAQCYEVDNITDLLKKSALLDSNSTFIVQSSPTHWHEFDKGENLRLSEDKKTVFLDDEGQEGGLQIARANFCIPIEGGNVPEDPGLFYFEITINRKGKFEDGLAGRVISFGFCGEHVKLDSFVGWSLRSWGIHSDDGKVYTNSCSIKAFDRSFGVGDVIGCGVNLGRKLVFFTINGAFLGIASEEVTGQVYPAVSLNSSITGLEISVNFEGSKEKPFKYIYSPTDINGTEQPLGSKSPGKSDGSAKDAATDDDWW</sequence>
<feature type="repeat" description="ANK" evidence="3">
    <location>
        <begin position="1455"/>
        <end position="1487"/>
    </location>
</feature>
<dbReference type="SUPFAM" id="SSF48403">
    <property type="entry name" value="Ankyrin repeat"/>
    <property type="match status" value="4"/>
</dbReference>
<dbReference type="SMART" id="SM00449">
    <property type="entry name" value="SPRY"/>
    <property type="match status" value="1"/>
</dbReference>
<feature type="repeat" description="ANK" evidence="3">
    <location>
        <begin position="916"/>
        <end position="948"/>
    </location>
</feature>
<dbReference type="PROSITE" id="PS50297">
    <property type="entry name" value="ANK_REP_REGION"/>
    <property type="match status" value="6"/>
</dbReference>
<dbReference type="PANTHER" id="PTHR24123">
    <property type="entry name" value="ANKYRIN REPEAT-CONTAINING"/>
    <property type="match status" value="1"/>
</dbReference>
<feature type="domain" description="B30.2/SPRY" evidence="5">
    <location>
        <begin position="1715"/>
        <end position="1916"/>
    </location>
</feature>
<dbReference type="InterPro" id="IPR001870">
    <property type="entry name" value="B30.2/SPRY"/>
</dbReference>
<protein>
    <recommendedName>
        <fullName evidence="5">B30.2/SPRY domain-containing protein</fullName>
    </recommendedName>
</protein>
<dbReference type="InterPro" id="IPR013320">
    <property type="entry name" value="ConA-like_dom_sf"/>
</dbReference>
<evidence type="ECO:0000256" key="2">
    <source>
        <dbReference type="ARBA" id="ARBA00023043"/>
    </source>
</evidence>
<dbReference type="PRINTS" id="PR01415">
    <property type="entry name" value="ANKYRIN"/>
</dbReference>
<dbReference type="InterPro" id="IPR051165">
    <property type="entry name" value="Multifunctional_ANK_Repeat"/>
</dbReference>
<evidence type="ECO:0000313" key="7">
    <source>
        <dbReference type="Proteomes" id="UP001313282"/>
    </source>
</evidence>
<dbReference type="CDD" id="cd12885">
    <property type="entry name" value="SPRY_RanBP_like"/>
    <property type="match status" value="1"/>
</dbReference>
<reference evidence="6 7" key="1">
    <citation type="submission" date="2019-10" db="EMBL/GenBank/DDBJ databases">
        <authorList>
            <person name="Palmer J.M."/>
        </authorList>
    </citation>
    <scope>NUCLEOTIDE SEQUENCE [LARGE SCALE GENOMIC DNA]</scope>
    <source>
        <strain evidence="6 7">TWF718</strain>
    </source>
</reference>
<dbReference type="Proteomes" id="UP001313282">
    <property type="component" value="Unassembled WGS sequence"/>
</dbReference>
<dbReference type="InterPro" id="IPR036770">
    <property type="entry name" value="Ankyrin_rpt-contain_sf"/>
</dbReference>
<feature type="repeat" description="ANK" evidence="3">
    <location>
        <begin position="1320"/>
        <end position="1352"/>
    </location>
</feature>
<dbReference type="PROSITE" id="PS50088">
    <property type="entry name" value="ANK_REPEAT"/>
    <property type="match status" value="7"/>
</dbReference>
<dbReference type="InterPro" id="IPR043136">
    <property type="entry name" value="B30.2/SPRY_sf"/>
</dbReference>
<feature type="compositionally biased region" description="Polar residues" evidence="4">
    <location>
        <begin position="1926"/>
        <end position="1936"/>
    </location>
</feature>
<dbReference type="Gene3D" id="2.60.120.920">
    <property type="match status" value="1"/>
</dbReference>
<feature type="repeat" description="ANK" evidence="3">
    <location>
        <begin position="1118"/>
        <end position="1150"/>
    </location>
</feature>
<dbReference type="InterPro" id="IPR044736">
    <property type="entry name" value="Gid1/RanBPM/SPLA_SPRY"/>
</dbReference>
<evidence type="ECO:0000256" key="1">
    <source>
        <dbReference type="ARBA" id="ARBA00022737"/>
    </source>
</evidence>